<organism evidence="4 5">
    <name type="scientific">Botryosphaeria dothidea</name>
    <dbReference type="NCBI Taxonomy" id="55169"/>
    <lineage>
        <taxon>Eukaryota</taxon>
        <taxon>Fungi</taxon>
        <taxon>Dikarya</taxon>
        <taxon>Ascomycota</taxon>
        <taxon>Pezizomycotina</taxon>
        <taxon>Dothideomycetes</taxon>
        <taxon>Dothideomycetes incertae sedis</taxon>
        <taxon>Botryosphaeriales</taxon>
        <taxon>Botryosphaeriaceae</taxon>
        <taxon>Botryosphaeria</taxon>
    </lineage>
</organism>
<dbReference type="PANTHER" id="PTHR10039:SF17">
    <property type="entry name" value="FUNGAL STAND N-TERMINAL GOODBYE DOMAIN-CONTAINING PROTEIN-RELATED"/>
    <property type="match status" value="1"/>
</dbReference>
<dbReference type="Pfam" id="PF24883">
    <property type="entry name" value="NPHP3_N"/>
    <property type="match status" value="1"/>
</dbReference>
<dbReference type="InterPro" id="IPR056884">
    <property type="entry name" value="NPHP3-like_N"/>
</dbReference>
<comment type="caution">
    <text evidence="4">The sequence shown here is derived from an EMBL/GenBank/DDBJ whole genome shotgun (WGS) entry which is preliminary data.</text>
</comment>
<dbReference type="SUPFAM" id="SSF52540">
    <property type="entry name" value="P-loop containing nucleoside triphosphate hydrolases"/>
    <property type="match status" value="1"/>
</dbReference>
<dbReference type="SUPFAM" id="SSF48452">
    <property type="entry name" value="TPR-like"/>
    <property type="match status" value="1"/>
</dbReference>
<dbReference type="Proteomes" id="UP000572817">
    <property type="component" value="Unassembled WGS sequence"/>
</dbReference>
<dbReference type="Gene3D" id="1.25.40.10">
    <property type="entry name" value="Tetratricopeptide repeat domain"/>
    <property type="match status" value="1"/>
</dbReference>
<dbReference type="EMBL" id="WWBZ02000062">
    <property type="protein sequence ID" value="KAF4303371.1"/>
    <property type="molecule type" value="Genomic_DNA"/>
</dbReference>
<evidence type="ECO:0000313" key="4">
    <source>
        <dbReference type="EMBL" id="KAF4303371.1"/>
    </source>
</evidence>
<keyword evidence="5" id="KW-1185">Reference proteome</keyword>
<feature type="region of interest" description="Disordered" evidence="2">
    <location>
        <begin position="629"/>
        <end position="660"/>
    </location>
</feature>
<evidence type="ECO:0000313" key="5">
    <source>
        <dbReference type="Proteomes" id="UP000572817"/>
    </source>
</evidence>
<name>A0A8H4N282_9PEZI</name>
<dbReference type="OrthoDB" id="448455at2759"/>
<gene>
    <name evidence="4" type="ORF">GTA08_BOTSDO09446</name>
</gene>
<sequence>MATHTGKLEIVEGDLGDMWNSALERFRQNIRKRNGASLDQYDNIIDSPEKMLEVFQKNRRPDSALSQCCHAIGRHIGDIQTAVSLVQVGANITSNACAMAAPVAVFTSACAWVLQSASTVSDKFNRVEQFFRDMADRLRNLSQLDGQLEKIGNLRVLKKRIMLLFTSSLVVCEWLKAVKGDDDFKAALTRVNDASSKFQECLMVANISIAIDVKAILQNFDQKLVLYHDSARKVEDGVGKMARTLNNKFDVFMQMQLKNNAREKKTGKDPASRKNAALIKLKQWLGPVKDQHPHERDLDDWLVGRSCDWFIHTEFEKWIRGSEIVLWIHGAAGLGKTFLALSTAKHLEDSERLVARFYFAEDDESCRSVEAALKSMVVQLAERDSDYRDQALEQTRNSKLNDNGSLGLDDIWGIFFAQRRKDTNKPVFFLIFDGIDEAKDEAHDDVKQLVTSIEDEHLSIRIIVTSREMPPTEDEHLASLTSIQKLSRDDFQGAFRIMCRGRMKHLRRLKKFRRNSKPQIIKKLSGKADGMLYIENMLIRLEAIGLEQAVLRELNSKMPADLDELHDTMLDACYKGRSENQSEASKDLLSWLAFSRRPLSLQEAAELTKLSCGDGFELAIREEAMEKLSGIPGIGGVPDPDEKSDDEDHEKKDSDDEDAEFVDELDENSLRVQFQERRLREYFQNKEGDQSSFRLLPSKAHLTIFKTCVNIICRCAAGDVSDIRILKSYAADHWHDHLSELSQHVESVDEGDVMVVVEALYRIMSNQENVAKILEENASQKYTEHKMLDGDSLPTIVSKWVGRAGSIHEEIPMSQLSPGCREWLEEINREDRVDKFMVTLAKGHAQNWLRADEFFSCFKAFWFARDALSLTSLASLQTKDADDEHFSVEEIMTVSETLLHRDNSAESHRSMAHLLVYGEKWKEAAEYYEKSLDGLSAPVHIYCVHQGLGICKEELKNYANASDECDAALRALEALPLQKRDTPAMQDLKQDALLFKSICENSLSHHDRVAELLTQAKDCDSTEPLLGDWIDMLTCAWNTKDGIDGLMAHIHTLSTEELDHAAKKAGQLDFLVSTPHRIVQQWGRTPKSVCARCRLAETHKFVLGNVTEAERTLEKLVRERSVSEDVKLDLFLARQAYCDIIYQRFRKERKRSEKERLLTVLEKLPQLEVEDLEASTLTIVQARMKRVVRGFEAFKEALDSAFKNCLKGLRDDSAANDIIAFRRLALVLSLMEGLERDAQIAYSLLFSDVNPRLSSGTEREKGEEPAAADVKDDEGGAEESKRGSEILPDDAPSNTEAESYDFIPYDPSRGSETQDLLETPLSWCDGCEDTYSSWTKPFYMCLICASCDLCPGCYKARIASKNENDIPEGHLKNYCGAGHRYLKGPVKGWVGVKDGILKFQIVDLGKNTEAPAMETVPFQDWLRDVEVKWEEAWENVWVDEAFIRDIL</sequence>
<protein>
    <recommendedName>
        <fullName evidence="3">Nephrocystin 3-like N-terminal domain-containing protein</fullName>
    </recommendedName>
</protein>
<dbReference type="PANTHER" id="PTHR10039">
    <property type="entry name" value="AMELOGENIN"/>
    <property type="match status" value="1"/>
</dbReference>
<feature type="compositionally biased region" description="Basic and acidic residues" evidence="2">
    <location>
        <begin position="1257"/>
        <end position="1284"/>
    </location>
</feature>
<dbReference type="InterPro" id="IPR027417">
    <property type="entry name" value="P-loop_NTPase"/>
</dbReference>
<accession>A0A8H4N282</accession>
<evidence type="ECO:0000256" key="1">
    <source>
        <dbReference type="ARBA" id="ARBA00022737"/>
    </source>
</evidence>
<dbReference type="InterPro" id="IPR011990">
    <property type="entry name" value="TPR-like_helical_dom_sf"/>
</dbReference>
<evidence type="ECO:0000259" key="3">
    <source>
        <dbReference type="Pfam" id="PF24883"/>
    </source>
</evidence>
<dbReference type="Gene3D" id="3.40.50.300">
    <property type="entry name" value="P-loop containing nucleotide triphosphate hydrolases"/>
    <property type="match status" value="1"/>
</dbReference>
<evidence type="ECO:0000256" key="2">
    <source>
        <dbReference type="SAM" id="MobiDB-lite"/>
    </source>
</evidence>
<reference evidence="4" key="1">
    <citation type="submission" date="2020-04" db="EMBL/GenBank/DDBJ databases">
        <title>Genome Assembly and Annotation of Botryosphaeria dothidea sdau 11-99, a Latent Pathogen of Apple Fruit Ring Rot in China.</title>
        <authorList>
            <person name="Yu C."/>
            <person name="Diao Y."/>
            <person name="Lu Q."/>
            <person name="Zhao J."/>
            <person name="Cui S."/>
            <person name="Peng C."/>
            <person name="He B."/>
            <person name="Liu H."/>
        </authorList>
    </citation>
    <scope>NUCLEOTIDE SEQUENCE [LARGE SCALE GENOMIC DNA]</scope>
    <source>
        <strain evidence="4">Sdau11-99</strain>
    </source>
</reference>
<feature type="region of interest" description="Disordered" evidence="2">
    <location>
        <begin position="1254"/>
        <end position="1306"/>
    </location>
</feature>
<feature type="domain" description="Nephrocystin 3-like N-terminal" evidence="3">
    <location>
        <begin position="306"/>
        <end position="467"/>
    </location>
</feature>
<keyword evidence="1" id="KW-0677">Repeat</keyword>
<proteinExistence type="predicted"/>